<feature type="binding site" evidence="4">
    <location>
        <begin position="121"/>
        <end position="124"/>
    </location>
    <ligand>
        <name>GTP</name>
        <dbReference type="ChEBI" id="CHEBI:37565"/>
    </ligand>
</feature>
<dbReference type="EMBL" id="HACM01009393">
    <property type="protein sequence ID" value="CRZ09835.1"/>
    <property type="molecule type" value="Transcribed_RNA"/>
</dbReference>
<name>A0A0H5R6T7_9EUKA</name>
<keyword evidence="5" id="KW-0460">Magnesium</keyword>
<evidence type="ECO:0000256" key="5">
    <source>
        <dbReference type="PIRSR" id="PIRSR606689-2"/>
    </source>
</evidence>
<dbReference type="SMART" id="SM00175">
    <property type="entry name" value="RAB"/>
    <property type="match status" value="1"/>
</dbReference>
<dbReference type="AlphaFoldDB" id="A0A0H5R6T7"/>
<keyword evidence="5" id="KW-0479">Metal-binding</keyword>
<accession>A0A0H5R6T7</accession>
<evidence type="ECO:0000256" key="3">
    <source>
        <dbReference type="ARBA" id="ARBA00023134"/>
    </source>
</evidence>
<dbReference type="InterPro" id="IPR005225">
    <property type="entry name" value="Small_GTP-bd"/>
</dbReference>
<comment type="similarity">
    <text evidence="1 6">Belongs to the small GTPase superfamily. Arf family.</text>
</comment>
<dbReference type="PANTHER" id="PTHR11711">
    <property type="entry name" value="ADP RIBOSYLATION FACTOR-RELATED"/>
    <property type="match status" value="1"/>
</dbReference>
<dbReference type="NCBIfam" id="TIGR00231">
    <property type="entry name" value="small_GTP"/>
    <property type="match status" value="1"/>
</dbReference>
<dbReference type="InterPro" id="IPR024156">
    <property type="entry name" value="Small_GTPase_ARF"/>
</dbReference>
<dbReference type="InterPro" id="IPR027417">
    <property type="entry name" value="P-loop_NTPase"/>
</dbReference>
<proteinExistence type="inferred from homology"/>
<dbReference type="GO" id="GO:0046872">
    <property type="term" value="F:metal ion binding"/>
    <property type="evidence" value="ECO:0007669"/>
    <property type="project" value="UniProtKB-KW"/>
</dbReference>
<dbReference type="SMART" id="SM00178">
    <property type="entry name" value="SAR"/>
    <property type="match status" value="1"/>
</dbReference>
<sequence>MGKAMSRLGRPRVRLLLLGLDAAGKTTVLAWMKKGAHQETVPTIGFNVEEILYNRTRIQIWDVGGQDRLRALWRPHYRGTSGIIFVVDSSDAARITLARQELMSLMKEEALNGVCLCILANKQDLPAAISTQDLAIALGVAQIEALGYTCTVIASIANQGEGIDTALRWLSGHAKPI</sequence>
<dbReference type="GO" id="GO:0003924">
    <property type="term" value="F:GTPase activity"/>
    <property type="evidence" value="ECO:0007669"/>
    <property type="project" value="InterPro"/>
</dbReference>
<evidence type="ECO:0000256" key="2">
    <source>
        <dbReference type="ARBA" id="ARBA00022741"/>
    </source>
</evidence>
<dbReference type="Gene3D" id="3.40.50.300">
    <property type="entry name" value="P-loop containing nucleotide triphosphate hydrolases"/>
    <property type="match status" value="1"/>
</dbReference>
<evidence type="ECO:0000256" key="4">
    <source>
        <dbReference type="PIRSR" id="PIRSR606689-1"/>
    </source>
</evidence>
<keyword evidence="3 4" id="KW-0342">GTP-binding</keyword>
<evidence type="ECO:0000313" key="7">
    <source>
        <dbReference type="EMBL" id="CRZ09835.1"/>
    </source>
</evidence>
<feature type="binding site" evidence="4">
    <location>
        <position position="65"/>
    </location>
    <ligand>
        <name>GTP</name>
        <dbReference type="ChEBI" id="CHEBI:37565"/>
    </ligand>
</feature>
<dbReference type="FunFam" id="3.40.50.300:FF:000412">
    <property type="entry name" value="ADP-ribosylation factor 1"/>
    <property type="match status" value="1"/>
</dbReference>
<evidence type="ECO:0000256" key="6">
    <source>
        <dbReference type="RuleBase" id="RU003925"/>
    </source>
</evidence>
<keyword evidence="2 4" id="KW-0547">Nucleotide-binding</keyword>
<feature type="binding site" evidence="5">
    <location>
        <position position="26"/>
    </location>
    <ligand>
        <name>Mg(2+)</name>
        <dbReference type="ChEBI" id="CHEBI:18420"/>
    </ligand>
</feature>
<dbReference type="InterPro" id="IPR006689">
    <property type="entry name" value="Small_GTPase_ARF/SAR"/>
</dbReference>
<feature type="binding site" evidence="5">
    <location>
        <position position="43"/>
    </location>
    <ligand>
        <name>Mg(2+)</name>
        <dbReference type="ChEBI" id="CHEBI:18420"/>
    </ligand>
</feature>
<dbReference type="SUPFAM" id="SSF52540">
    <property type="entry name" value="P-loop containing nucleoside triphosphate hydrolases"/>
    <property type="match status" value="1"/>
</dbReference>
<reference evidence="7" key="1">
    <citation type="submission" date="2015-04" db="EMBL/GenBank/DDBJ databases">
        <title>The genome sequence of the plant pathogenic Rhizarian Plasmodiophora brassicae reveals insights in its biotrophic life cycle and the origin of chitin synthesis.</title>
        <authorList>
            <person name="Schwelm A."/>
            <person name="Fogelqvist J."/>
            <person name="Knaust A."/>
            <person name="Julke S."/>
            <person name="Lilja T."/>
            <person name="Dhandapani V."/>
            <person name="Bonilla-Rosso G."/>
            <person name="Karlsson M."/>
            <person name="Shevchenko A."/>
            <person name="Choi S.R."/>
            <person name="Kim H.G."/>
            <person name="Park J.Y."/>
            <person name="Lim Y.P."/>
            <person name="Ludwig-Muller J."/>
            <person name="Dixelius C."/>
        </authorList>
    </citation>
    <scope>NUCLEOTIDE SEQUENCE</scope>
    <source>
        <tissue evidence="7">Potato root galls</tissue>
    </source>
</reference>
<dbReference type="PRINTS" id="PR00328">
    <property type="entry name" value="SAR1GTPBP"/>
</dbReference>
<dbReference type="GO" id="GO:0005525">
    <property type="term" value="F:GTP binding"/>
    <property type="evidence" value="ECO:0007669"/>
    <property type="project" value="UniProtKB-KW"/>
</dbReference>
<dbReference type="SMART" id="SM00177">
    <property type="entry name" value="ARF"/>
    <property type="match status" value="1"/>
</dbReference>
<dbReference type="PROSITE" id="PS51417">
    <property type="entry name" value="ARF"/>
    <property type="match status" value="1"/>
</dbReference>
<dbReference type="Pfam" id="PF00025">
    <property type="entry name" value="Arf"/>
    <property type="match status" value="1"/>
</dbReference>
<protein>
    <submittedName>
        <fullName evidence="7">Uncharacterized protein</fullName>
    </submittedName>
</protein>
<feature type="binding site" evidence="4">
    <location>
        <begin position="19"/>
        <end position="26"/>
    </location>
    <ligand>
        <name>GTP</name>
        <dbReference type="ChEBI" id="CHEBI:37565"/>
    </ligand>
</feature>
<evidence type="ECO:0000256" key="1">
    <source>
        <dbReference type="ARBA" id="ARBA00010290"/>
    </source>
</evidence>
<dbReference type="CDD" id="cd00878">
    <property type="entry name" value="Arf_Arl"/>
    <property type="match status" value="1"/>
</dbReference>
<dbReference type="GO" id="GO:0030010">
    <property type="term" value="P:establishment of cell polarity"/>
    <property type="evidence" value="ECO:0007669"/>
    <property type="project" value="UniProtKB-ARBA"/>
</dbReference>
<organism evidence="7">
    <name type="scientific">Spongospora subterranea</name>
    <dbReference type="NCBI Taxonomy" id="70186"/>
    <lineage>
        <taxon>Eukaryota</taxon>
        <taxon>Sar</taxon>
        <taxon>Rhizaria</taxon>
        <taxon>Endomyxa</taxon>
        <taxon>Phytomyxea</taxon>
        <taxon>Plasmodiophorida</taxon>
        <taxon>Plasmodiophoridae</taxon>
        <taxon>Spongospora</taxon>
    </lineage>
</organism>